<gene>
    <name evidence="8" type="ORF">RIEGSTA812A_PEG_1159</name>
</gene>
<dbReference type="Pfam" id="PF01914">
    <property type="entry name" value="MarC"/>
    <property type="match status" value="1"/>
</dbReference>
<comment type="subcellular location">
    <subcellularLocation>
        <location evidence="1">Cell membrane</location>
        <topology evidence="1">Multi-pass membrane protein</topology>
    </subcellularLocation>
</comment>
<evidence type="ECO:0000256" key="4">
    <source>
        <dbReference type="ARBA" id="ARBA00022692"/>
    </source>
</evidence>
<comment type="similarity">
    <text evidence="2">Belongs to the UPF0056 (MarC) family.</text>
</comment>
<feature type="transmembrane region" description="Helical" evidence="7">
    <location>
        <begin position="170"/>
        <end position="197"/>
    </location>
</feature>
<reference evidence="8" key="1">
    <citation type="submission" date="2018-10" db="EMBL/GenBank/DDBJ databases">
        <authorList>
            <person name="Gruber-Vodicka H."/>
            <person name="Jaeckle O."/>
        </authorList>
    </citation>
    <scope>NUCLEOTIDE SEQUENCE</scope>
</reference>
<organism evidence="8">
    <name type="scientific">invertebrate metagenome</name>
    <dbReference type="NCBI Taxonomy" id="1711999"/>
    <lineage>
        <taxon>unclassified sequences</taxon>
        <taxon>metagenomes</taxon>
        <taxon>organismal metagenomes</taxon>
    </lineage>
</organism>
<protein>
    <submittedName>
        <fullName evidence="8">Membrane protein, MarC family</fullName>
    </submittedName>
</protein>
<feature type="transmembrane region" description="Helical" evidence="7">
    <location>
        <begin position="6"/>
        <end position="28"/>
    </location>
</feature>
<feature type="transmembrane region" description="Helical" evidence="7">
    <location>
        <begin position="65"/>
        <end position="90"/>
    </location>
</feature>
<dbReference type="InterPro" id="IPR002771">
    <property type="entry name" value="Multi_antbiot-R_MarC"/>
</dbReference>
<evidence type="ECO:0000256" key="5">
    <source>
        <dbReference type="ARBA" id="ARBA00022989"/>
    </source>
</evidence>
<dbReference type="EMBL" id="LR026963">
    <property type="protein sequence ID" value="VBB69686.1"/>
    <property type="molecule type" value="Genomic_DNA"/>
</dbReference>
<feature type="transmembrane region" description="Helical" evidence="7">
    <location>
        <begin position="111"/>
        <end position="135"/>
    </location>
</feature>
<dbReference type="GO" id="GO:0005886">
    <property type="term" value="C:plasma membrane"/>
    <property type="evidence" value="ECO:0007669"/>
    <property type="project" value="UniProtKB-SubCell"/>
</dbReference>
<feature type="transmembrane region" description="Helical" evidence="7">
    <location>
        <begin position="141"/>
        <end position="163"/>
    </location>
</feature>
<keyword evidence="5 7" id="KW-1133">Transmembrane helix</keyword>
<keyword evidence="6 7" id="KW-0472">Membrane</keyword>
<accession>A0A484H6C7</accession>
<evidence type="ECO:0000256" key="2">
    <source>
        <dbReference type="ARBA" id="ARBA00009784"/>
    </source>
</evidence>
<evidence type="ECO:0000313" key="8">
    <source>
        <dbReference type="EMBL" id="VBB69686.1"/>
    </source>
</evidence>
<proteinExistence type="inferred from homology"/>
<name>A0A484H6C7_9ZZZZ</name>
<feature type="transmembrane region" description="Helical" evidence="7">
    <location>
        <begin position="40"/>
        <end position="59"/>
    </location>
</feature>
<evidence type="ECO:0000256" key="3">
    <source>
        <dbReference type="ARBA" id="ARBA00022475"/>
    </source>
</evidence>
<dbReference type="AlphaFoldDB" id="A0A484H6C7"/>
<evidence type="ECO:0000256" key="1">
    <source>
        <dbReference type="ARBA" id="ARBA00004651"/>
    </source>
</evidence>
<sequence length="253" mass="27647">MVDFLLYSFIVLFVVVDPVGTAALFVTMTRDAAPEYRRRMARRAYFLSTMILVLFAFGGERLLTLLGITLPAFRIGGGILLFLLAADIVFDRNSGLHDVAESENIEVHKDISVFPLAFPLIAGPGAMITVILLMGQAGTELVAVSIVLGMLTVVLAITWGLLLQSSRLMALLGVTGTNVISRLLSILLVALAVQLVLDGLHQAFGPSGHEQRFDLLQDGTVKKFPHTASWGTTIHHRYSTDTLQKYAVYYRNA</sequence>
<keyword evidence="3" id="KW-1003">Cell membrane</keyword>
<evidence type="ECO:0000256" key="6">
    <source>
        <dbReference type="ARBA" id="ARBA00023136"/>
    </source>
</evidence>
<evidence type="ECO:0000256" key="7">
    <source>
        <dbReference type="SAM" id="Phobius"/>
    </source>
</evidence>
<dbReference type="PANTHER" id="PTHR33508:SF1">
    <property type="entry name" value="UPF0056 MEMBRANE PROTEIN YHCE"/>
    <property type="match status" value="1"/>
</dbReference>
<dbReference type="PANTHER" id="PTHR33508">
    <property type="entry name" value="UPF0056 MEMBRANE PROTEIN YHCE"/>
    <property type="match status" value="1"/>
</dbReference>
<keyword evidence="4 7" id="KW-0812">Transmembrane</keyword>
<dbReference type="NCBIfam" id="TIGR00427">
    <property type="entry name" value="NAAT family transporter"/>
    <property type="match status" value="1"/>
</dbReference>